<dbReference type="Pfam" id="PF13365">
    <property type="entry name" value="Trypsin_2"/>
    <property type="match status" value="1"/>
</dbReference>
<dbReference type="PRINTS" id="PR00834">
    <property type="entry name" value="PROTEASES2C"/>
</dbReference>
<keyword evidence="1" id="KW-0378">Hydrolase</keyword>
<dbReference type="GO" id="GO:0004252">
    <property type="term" value="F:serine-type endopeptidase activity"/>
    <property type="evidence" value="ECO:0007669"/>
    <property type="project" value="InterPro"/>
</dbReference>
<proteinExistence type="predicted"/>
<keyword evidence="3" id="KW-0645">Protease</keyword>
<dbReference type="EMBL" id="UXAV01000042">
    <property type="protein sequence ID" value="VDC29621.1"/>
    <property type="molecule type" value="Genomic_DNA"/>
</dbReference>
<dbReference type="Gene3D" id="2.40.10.10">
    <property type="entry name" value="Trypsin-like serine proteases"/>
    <property type="match status" value="2"/>
</dbReference>
<dbReference type="SUPFAM" id="SSF50494">
    <property type="entry name" value="Trypsin-like serine proteases"/>
    <property type="match status" value="1"/>
</dbReference>
<protein>
    <submittedName>
        <fullName evidence="3">Serine protease HtrA</fullName>
    </submittedName>
</protein>
<name>A0A3P5XP78_9BACL</name>
<dbReference type="InterPro" id="IPR001940">
    <property type="entry name" value="Peptidase_S1C"/>
</dbReference>
<dbReference type="InterPro" id="IPR009003">
    <property type="entry name" value="Peptidase_S1_PA"/>
</dbReference>
<keyword evidence="4" id="KW-1185">Reference proteome</keyword>
<feature type="transmembrane region" description="Helical" evidence="2">
    <location>
        <begin position="52"/>
        <end position="73"/>
    </location>
</feature>
<reference evidence="3 4" key="1">
    <citation type="submission" date="2018-11" db="EMBL/GenBank/DDBJ databases">
        <authorList>
            <person name="Criscuolo A."/>
        </authorList>
    </citation>
    <scope>NUCLEOTIDE SEQUENCE [LARGE SCALE GENOMIC DNA]</scope>
    <source>
        <strain evidence="3">ATB-66</strain>
    </source>
</reference>
<dbReference type="RefSeq" id="WP_124070805.1">
    <property type="nucleotide sequence ID" value="NZ_CBCRXF010000001.1"/>
</dbReference>
<accession>A0A3P5XP78</accession>
<keyword evidence="2" id="KW-0812">Transmembrane</keyword>
<sequence length="271" mass="30273">MDGWKESNPSPADEELDEEELIELVLEAQREALSDAAKEKPNQKSKPRFPKWIFWLISIFMIFNTFSFSLQIYPIPAIEFLKTSAKLSADKDIQLYKKSVVTITTGDSKGTGFSVSNDGTLLTNYHVIEGHTRVTVAFPDAGRFTAKVVRTFPSIDLAVLKINGTNLPYLDLAKHVPFVKDEPIHFIGNPLNFHGIANEGTIIDTIKLSDWEEEVVMMKAPVYRGNSGSPVFNEDGMVIGVVFATLDHEVYGNVGLLIPIHLYYEALKNPI</sequence>
<dbReference type="OrthoDB" id="9766361at2"/>
<dbReference type="InterPro" id="IPR043504">
    <property type="entry name" value="Peptidase_S1_PA_chymotrypsin"/>
</dbReference>
<evidence type="ECO:0000256" key="2">
    <source>
        <dbReference type="SAM" id="Phobius"/>
    </source>
</evidence>
<dbReference type="PANTHER" id="PTHR43019:SF23">
    <property type="entry name" value="PROTEASE DO-LIKE 5, CHLOROPLASTIC"/>
    <property type="match status" value="1"/>
</dbReference>
<dbReference type="GO" id="GO:0006508">
    <property type="term" value="P:proteolysis"/>
    <property type="evidence" value="ECO:0007669"/>
    <property type="project" value="UniProtKB-KW"/>
</dbReference>
<dbReference type="AlphaFoldDB" id="A0A3P5XP78"/>
<dbReference type="PANTHER" id="PTHR43019">
    <property type="entry name" value="SERINE ENDOPROTEASE DEGS"/>
    <property type="match status" value="1"/>
</dbReference>
<dbReference type="Proteomes" id="UP000270468">
    <property type="component" value="Unassembled WGS sequence"/>
</dbReference>
<evidence type="ECO:0000256" key="1">
    <source>
        <dbReference type="ARBA" id="ARBA00022825"/>
    </source>
</evidence>
<keyword evidence="2" id="KW-1133">Transmembrane helix</keyword>
<evidence type="ECO:0000313" key="4">
    <source>
        <dbReference type="Proteomes" id="UP000270468"/>
    </source>
</evidence>
<keyword evidence="1" id="KW-0720">Serine protease</keyword>
<gene>
    <name evidence="3" type="primary">htrA</name>
    <name evidence="3" type="ORF">FILTAD_02178</name>
</gene>
<keyword evidence="2" id="KW-0472">Membrane</keyword>
<organism evidence="3 4">
    <name type="scientific">Filibacter tadaridae</name>
    <dbReference type="NCBI Taxonomy" id="2483811"/>
    <lineage>
        <taxon>Bacteria</taxon>
        <taxon>Bacillati</taxon>
        <taxon>Bacillota</taxon>
        <taxon>Bacilli</taxon>
        <taxon>Bacillales</taxon>
        <taxon>Caryophanaceae</taxon>
        <taxon>Filibacter</taxon>
    </lineage>
</organism>
<evidence type="ECO:0000313" key="3">
    <source>
        <dbReference type="EMBL" id="VDC29621.1"/>
    </source>
</evidence>